<protein>
    <submittedName>
        <fullName evidence="5">DUF6779 domain-containing protein</fullName>
    </submittedName>
</protein>
<evidence type="ECO:0000256" key="2">
    <source>
        <dbReference type="SAM" id="MobiDB-lite"/>
    </source>
</evidence>
<comment type="caution">
    <text evidence="5">The sequence shown here is derived from an EMBL/GenBank/DDBJ whole genome shotgun (WGS) entry which is preliminary data.</text>
</comment>
<proteinExistence type="predicted"/>
<reference evidence="5 6" key="1">
    <citation type="submission" date="2024-03" db="EMBL/GenBank/DDBJ databases">
        <title>Rhodococcus navarretei sp. nov. and Pseudarthrobacter quantumdoti sp. nov., two new species with the ability to biosynthesize Quantum Dots isolated from soil samples at Union Glacier, Antarctica.</title>
        <authorList>
            <person name="Vargas M."/>
        </authorList>
    </citation>
    <scope>NUCLEOTIDE SEQUENCE [LARGE SCALE GENOMIC DNA]</scope>
    <source>
        <strain evidence="5 6">EXRC-4A-4</strain>
    </source>
</reference>
<evidence type="ECO:0000259" key="4">
    <source>
        <dbReference type="Pfam" id="PF20570"/>
    </source>
</evidence>
<sequence>MTDQTRAKKGRRKRRSASQLFLAALVVFGIIASVLLLFTESVQWMRVGVLSALWAAVIGAFAMTKYRREAAADQTKAKDLQTVYELQLAREISARREYEMSVEARVRGESQLEIDEVAALRNELAALRQNLQVLFDGNLPTERVALRAEAMRMQELGGRGYDSYQPAPSGLYVRGGGNGNGAMAAGNGLNGVGTPYDEPVTAETSVVYPEDPDEMPQATTTAGAPTAAESDRDPYAESSYEPSSYDSAASDEGVDSYERPEAQARPYGAPRPAARVTPPSSPFTAYNFEQARRPVADSEPAAEYAPQVSAETPETERVEADSAGSYSAESYASESYAEPAEASPEQYTTEPAADHGSEPGDDTDSDRYEDTYSESRSSLRDSADAFFGGTGDHETPAEDTAVSPRRNRRRAESAGDEDAPGAHSNGRSVAEIMAGLQGGDGPDASITDPGTRRRRRRAD</sequence>
<evidence type="ECO:0000256" key="1">
    <source>
        <dbReference type="SAM" id="Coils"/>
    </source>
</evidence>
<organism evidence="5 6">
    <name type="scientific">Rhodococcus navarretei</name>
    <dbReference type="NCBI Taxonomy" id="3128981"/>
    <lineage>
        <taxon>Bacteria</taxon>
        <taxon>Bacillati</taxon>
        <taxon>Actinomycetota</taxon>
        <taxon>Actinomycetes</taxon>
        <taxon>Mycobacteriales</taxon>
        <taxon>Nocardiaceae</taxon>
        <taxon>Rhodococcus</taxon>
    </lineage>
</organism>
<keyword evidence="3" id="KW-0812">Transmembrane</keyword>
<name>A0ABU9CU47_9NOCA</name>
<dbReference type="EMBL" id="JBBPCN010000001">
    <property type="protein sequence ID" value="MEK8069885.1"/>
    <property type="molecule type" value="Genomic_DNA"/>
</dbReference>
<feature type="region of interest" description="Disordered" evidence="2">
    <location>
        <begin position="208"/>
        <end position="459"/>
    </location>
</feature>
<evidence type="ECO:0000313" key="5">
    <source>
        <dbReference type="EMBL" id="MEK8069885.1"/>
    </source>
</evidence>
<feature type="compositionally biased region" description="Low complexity" evidence="2">
    <location>
        <begin position="218"/>
        <end position="228"/>
    </location>
</feature>
<feature type="compositionally biased region" description="Low complexity" evidence="2">
    <location>
        <begin position="263"/>
        <end position="275"/>
    </location>
</feature>
<keyword evidence="6" id="KW-1185">Reference proteome</keyword>
<evidence type="ECO:0000313" key="6">
    <source>
        <dbReference type="Proteomes" id="UP001456513"/>
    </source>
</evidence>
<feature type="compositionally biased region" description="Low complexity" evidence="2">
    <location>
        <begin position="321"/>
        <end position="345"/>
    </location>
</feature>
<dbReference type="InterPro" id="IPR046706">
    <property type="entry name" value="DUF6779"/>
</dbReference>
<feature type="transmembrane region" description="Helical" evidence="3">
    <location>
        <begin position="20"/>
        <end position="38"/>
    </location>
</feature>
<dbReference type="Pfam" id="PF20570">
    <property type="entry name" value="DUF6779"/>
    <property type="match status" value="1"/>
</dbReference>
<gene>
    <name evidence="5" type="ORF">AABD04_03370</name>
</gene>
<keyword evidence="1" id="KW-0175">Coiled coil</keyword>
<feature type="compositionally biased region" description="Low complexity" evidence="2">
    <location>
        <begin position="236"/>
        <end position="251"/>
    </location>
</feature>
<keyword evidence="3" id="KW-1133">Transmembrane helix</keyword>
<dbReference type="RefSeq" id="WP_341440236.1">
    <property type="nucleotide sequence ID" value="NZ_JBBPCN010000001.1"/>
</dbReference>
<keyword evidence="3" id="KW-0472">Membrane</keyword>
<feature type="domain" description="DUF6779" evidence="4">
    <location>
        <begin position="45"/>
        <end position="152"/>
    </location>
</feature>
<dbReference type="Proteomes" id="UP001456513">
    <property type="component" value="Unassembled WGS sequence"/>
</dbReference>
<accession>A0ABU9CU47</accession>
<feature type="coiled-coil region" evidence="1">
    <location>
        <begin position="110"/>
        <end position="137"/>
    </location>
</feature>
<feature type="transmembrane region" description="Helical" evidence="3">
    <location>
        <begin position="44"/>
        <end position="63"/>
    </location>
</feature>
<evidence type="ECO:0000256" key="3">
    <source>
        <dbReference type="SAM" id="Phobius"/>
    </source>
</evidence>